<organism evidence="2 3">
    <name type="scientific">Ktedonospora formicarum</name>
    <dbReference type="NCBI Taxonomy" id="2778364"/>
    <lineage>
        <taxon>Bacteria</taxon>
        <taxon>Bacillati</taxon>
        <taxon>Chloroflexota</taxon>
        <taxon>Ktedonobacteria</taxon>
        <taxon>Ktedonobacterales</taxon>
        <taxon>Ktedonobacteraceae</taxon>
        <taxon>Ktedonospora</taxon>
    </lineage>
</organism>
<dbReference type="Proteomes" id="UP000612362">
    <property type="component" value="Unassembled WGS sequence"/>
</dbReference>
<dbReference type="EMBL" id="BNJF01000004">
    <property type="protein sequence ID" value="GHO48594.1"/>
    <property type="molecule type" value="Genomic_DNA"/>
</dbReference>
<name>A0A8J3IBZ8_9CHLR</name>
<reference evidence="2" key="1">
    <citation type="submission" date="2020-10" db="EMBL/GenBank/DDBJ databases">
        <title>Taxonomic study of unclassified bacteria belonging to the class Ktedonobacteria.</title>
        <authorList>
            <person name="Yabe S."/>
            <person name="Wang C.M."/>
            <person name="Zheng Y."/>
            <person name="Sakai Y."/>
            <person name="Cavaletti L."/>
            <person name="Monciardini P."/>
            <person name="Donadio S."/>
        </authorList>
    </citation>
    <scope>NUCLEOTIDE SEQUENCE</scope>
    <source>
        <strain evidence="2">SOSP1-1</strain>
    </source>
</reference>
<dbReference type="AlphaFoldDB" id="A0A8J3IBZ8"/>
<evidence type="ECO:0000313" key="3">
    <source>
        <dbReference type="Proteomes" id="UP000612362"/>
    </source>
</evidence>
<accession>A0A8J3IBZ8</accession>
<proteinExistence type="predicted"/>
<feature type="transmembrane region" description="Helical" evidence="1">
    <location>
        <begin position="140"/>
        <end position="157"/>
    </location>
</feature>
<comment type="caution">
    <text evidence="2">The sequence shown here is derived from an EMBL/GenBank/DDBJ whole genome shotgun (WGS) entry which is preliminary data.</text>
</comment>
<keyword evidence="1" id="KW-0812">Transmembrane</keyword>
<evidence type="ECO:0000313" key="2">
    <source>
        <dbReference type="EMBL" id="GHO48594.1"/>
    </source>
</evidence>
<sequence length="287" mass="31596">MLLHASPATLTQFAQHAQASHTQTTAMHEAGGMMEEKPPCGLGDIACYCDRLATFLTEQAWNALKPFVDASMLSPASVVVQTPPQATYENAQVQQMVTWELGAIDSALALLVGFLSYNLIVGRSIGMNVPTFQEALPRLLVAFVAAHLCLYVCRLLIDFNNALAIGVYEMFLKTYLKDTISTMIHFVGTSDTTGAFIGYLLRAWIVMYIFVQLLWIFWQMLVRLALIALLTMLSPLGLMCLALPQTQRWGRYGSPPLSVRSSCNSSSLPPSRWVACSSVIAPVPFPR</sequence>
<gene>
    <name evidence="2" type="ORF">KSX_67570</name>
</gene>
<feature type="transmembrane region" description="Helical" evidence="1">
    <location>
        <begin position="224"/>
        <end position="243"/>
    </location>
</feature>
<keyword evidence="3" id="KW-1185">Reference proteome</keyword>
<keyword evidence="1" id="KW-1133">Transmembrane helix</keyword>
<feature type="transmembrane region" description="Helical" evidence="1">
    <location>
        <begin position="101"/>
        <end position="120"/>
    </location>
</feature>
<keyword evidence="1" id="KW-0472">Membrane</keyword>
<feature type="transmembrane region" description="Helical" evidence="1">
    <location>
        <begin position="199"/>
        <end position="218"/>
    </location>
</feature>
<evidence type="ECO:0000256" key="1">
    <source>
        <dbReference type="SAM" id="Phobius"/>
    </source>
</evidence>
<protein>
    <submittedName>
        <fullName evidence="2">Uncharacterized protein</fullName>
    </submittedName>
</protein>